<protein>
    <submittedName>
        <fullName evidence="1">Uncharacterized protein</fullName>
    </submittedName>
</protein>
<reference evidence="1" key="1">
    <citation type="submission" date="2004-02" db="EMBL/GenBank/DDBJ databases">
        <authorList>
            <consortium name="DOE Joint Genome Institute"/>
        </authorList>
    </citation>
    <scope>NUCLEOTIDE SEQUENCE [LARGE SCALE GENOMIC DNA]</scope>
    <source>
        <strain evidence="1">WH 8501</strain>
    </source>
</reference>
<name>Q4C4L3_CROWT</name>
<accession>Q4C4L3</accession>
<comment type="caution">
    <text evidence="1">The sequence shown here is derived from an EMBL/GenBank/DDBJ whole genome shotgun (WGS) entry which is preliminary data.</text>
</comment>
<dbReference type="KEGG" id="cwa:CwatDRAFT_4203"/>
<dbReference type="OrthoDB" id="415462at2"/>
<sequence>MSNTSLEEIISKNNLIRDELSSLITDETTNTPKRDSSLPKISLKNPDVILTPNEVNLRHGTGVIIRNIFSDSENILSIRFHDYYDGHQDFGDINFCFCIDELSRSETFTRLSELFQGIQPRRILCVVFSPQEALAAIALKEIFNVPLC</sequence>
<keyword evidence="2" id="KW-1185">Reference proteome</keyword>
<dbReference type="AlphaFoldDB" id="Q4C4L3"/>
<organism evidence="1 2">
    <name type="scientific">Crocosphaera watsonii WH 8501</name>
    <dbReference type="NCBI Taxonomy" id="165597"/>
    <lineage>
        <taxon>Bacteria</taxon>
        <taxon>Bacillati</taxon>
        <taxon>Cyanobacteriota</taxon>
        <taxon>Cyanophyceae</taxon>
        <taxon>Oscillatoriophycideae</taxon>
        <taxon>Chroococcales</taxon>
        <taxon>Aphanothecaceae</taxon>
        <taxon>Crocosphaera</taxon>
    </lineage>
</organism>
<dbReference type="Proteomes" id="UP000003922">
    <property type="component" value="Unassembled WGS sequence"/>
</dbReference>
<evidence type="ECO:0000313" key="2">
    <source>
        <dbReference type="Proteomes" id="UP000003922"/>
    </source>
</evidence>
<proteinExistence type="predicted"/>
<dbReference type="RefSeq" id="WP_007305244.1">
    <property type="nucleotide sequence ID" value="NZ_AADV02000008.1"/>
</dbReference>
<reference evidence="1" key="2">
    <citation type="submission" date="2005-06" db="EMBL/GenBank/DDBJ databases">
        <title>Sequencing of the draft genome and assembly of Crocosphaera watsonii WH 8501.</title>
        <authorList>
            <consortium name="US DOE Joint Genome Institute (JGI-PGF)"/>
            <person name="Copeland A."/>
            <person name="Lucas S."/>
            <person name="Lapidus A."/>
            <person name="Barry K."/>
            <person name="Detter C."/>
            <person name="Glavina T."/>
            <person name="Hammon N."/>
            <person name="Israni S."/>
            <person name="Pitluck S."/>
            <person name="Richardson P."/>
        </authorList>
    </citation>
    <scope>NUCLEOTIDE SEQUENCE [LARGE SCALE GENOMIC DNA]</scope>
    <source>
        <strain evidence="1">WH 8501</strain>
    </source>
</reference>
<dbReference type="EMBL" id="AADV02000008">
    <property type="protein sequence ID" value="EAM51116.1"/>
    <property type="molecule type" value="Genomic_DNA"/>
</dbReference>
<gene>
    <name evidence="1" type="ORF">CwatDRAFT_4203</name>
</gene>
<evidence type="ECO:0000313" key="1">
    <source>
        <dbReference type="EMBL" id="EAM51116.1"/>
    </source>
</evidence>
<reference evidence="1" key="3">
    <citation type="submission" date="2016-12" db="EMBL/GenBank/DDBJ databases">
        <title>Annotation of the draft genome assembly of Crocosphaera watsonii WH 8501.</title>
        <authorList>
            <consortium name="US DOE Joint Genome Institute (JGI-ORNL)"/>
            <person name="Larimer F."/>
            <person name="Land M."/>
        </authorList>
    </citation>
    <scope>NUCLEOTIDE SEQUENCE</scope>
    <source>
        <strain evidence="1">WH 8501</strain>
    </source>
</reference>